<dbReference type="InterPro" id="IPR008538">
    <property type="entry name" value="Uma2"/>
</dbReference>
<evidence type="ECO:0000313" key="2">
    <source>
        <dbReference type="EMBL" id="BAP57906.1"/>
    </source>
</evidence>
<proteinExistence type="predicted"/>
<dbReference type="InterPro" id="IPR011335">
    <property type="entry name" value="Restrct_endonuc-II-like"/>
</dbReference>
<organism evidence="2 3">
    <name type="scientific">Thioploca ingrica</name>
    <dbReference type="NCBI Taxonomy" id="40754"/>
    <lineage>
        <taxon>Bacteria</taxon>
        <taxon>Pseudomonadati</taxon>
        <taxon>Pseudomonadota</taxon>
        <taxon>Gammaproteobacteria</taxon>
        <taxon>Thiotrichales</taxon>
        <taxon>Thiotrichaceae</taxon>
        <taxon>Thioploca</taxon>
    </lineage>
</organism>
<reference evidence="2 3" key="1">
    <citation type="journal article" date="2014" name="ISME J.">
        <title>Ecophysiology of Thioploca ingrica as revealed by the complete genome sequence supplemented with proteomic evidence.</title>
        <authorList>
            <person name="Kojima H."/>
            <person name="Ogura Y."/>
            <person name="Yamamoto N."/>
            <person name="Togashi T."/>
            <person name="Mori H."/>
            <person name="Watanabe T."/>
            <person name="Nemoto F."/>
            <person name="Kurokawa K."/>
            <person name="Hayashi T."/>
            <person name="Fukui M."/>
        </authorList>
    </citation>
    <scope>NUCLEOTIDE SEQUENCE [LARGE SCALE GENOMIC DNA]</scope>
</reference>
<dbReference type="PANTHER" id="PTHR35400">
    <property type="entry name" value="SLR1083 PROTEIN"/>
    <property type="match status" value="1"/>
</dbReference>
<name>A0A090BW33_9GAMM</name>
<dbReference type="AlphaFoldDB" id="A0A090BW33"/>
<evidence type="ECO:0000313" key="3">
    <source>
        <dbReference type="Proteomes" id="UP000031623"/>
    </source>
</evidence>
<dbReference type="STRING" id="40754.THII_3609"/>
<accession>A0A090BW33</accession>
<dbReference type="Pfam" id="PF05685">
    <property type="entry name" value="Uma2"/>
    <property type="match status" value="1"/>
</dbReference>
<gene>
    <name evidence="2" type="ORF">THII_3609</name>
</gene>
<dbReference type="OrthoDB" id="196625at2"/>
<dbReference type="InterPro" id="IPR012296">
    <property type="entry name" value="Nuclease_put_TT1808"/>
</dbReference>
<protein>
    <recommendedName>
        <fullName evidence="1">Putative restriction endonuclease domain-containing protein</fullName>
    </recommendedName>
</protein>
<dbReference type="EMBL" id="AP014633">
    <property type="protein sequence ID" value="BAP57906.1"/>
    <property type="molecule type" value="Genomic_DNA"/>
</dbReference>
<dbReference type="KEGG" id="tig:THII_3609"/>
<keyword evidence="3" id="KW-1185">Reference proteome</keyword>
<dbReference type="Proteomes" id="UP000031623">
    <property type="component" value="Chromosome"/>
</dbReference>
<dbReference type="Gene3D" id="3.90.1570.10">
    <property type="entry name" value="tt1808, chain A"/>
    <property type="match status" value="1"/>
</dbReference>
<sequence>MSIAVLDNSSFRERIIPISVAQYHRMNELGVISTKTELIEGVILEKMSKSPLHTYLIQLLHDFFVQHLSEDYLVRKEDPLTLLHSEPEPDISIVKGRLVDFKTAHPSYAELVIEVAVSSLEIDRVKTSIYALANLPEYWIVIPTQQQIEVYSRPQHGKYQVVQIYKNAEKIETIAGLIFDLTAIFLD</sequence>
<feature type="domain" description="Putative restriction endonuclease" evidence="1">
    <location>
        <begin position="22"/>
        <end position="171"/>
    </location>
</feature>
<evidence type="ECO:0000259" key="1">
    <source>
        <dbReference type="Pfam" id="PF05685"/>
    </source>
</evidence>
<dbReference type="SUPFAM" id="SSF52980">
    <property type="entry name" value="Restriction endonuclease-like"/>
    <property type="match status" value="1"/>
</dbReference>
<dbReference type="PANTHER" id="PTHR35400:SF3">
    <property type="entry name" value="SLL1072 PROTEIN"/>
    <property type="match status" value="1"/>
</dbReference>
<dbReference type="CDD" id="cd06260">
    <property type="entry name" value="DUF820-like"/>
    <property type="match status" value="1"/>
</dbReference>
<dbReference type="HOGENOM" id="CLU_076312_2_0_6"/>